<feature type="region of interest" description="Disordered" evidence="1">
    <location>
        <begin position="374"/>
        <end position="407"/>
    </location>
</feature>
<name>A0A6A6G088_9PEZI</name>
<evidence type="ECO:0000256" key="1">
    <source>
        <dbReference type="SAM" id="MobiDB-lite"/>
    </source>
</evidence>
<proteinExistence type="predicted"/>
<dbReference type="EMBL" id="ML992526">
    <property type="protein sequence ID" value="KAF2218880.1"/>
    <property type="molecule type" value="Genomic_DNA"/>
</dbReference>
<evidence type="ECO:0000313" key="3">
    <source>
        <dbReference type="Proteomes" id="UP000799538"/>
    </source>
</evidence>
<organism evidence="2 3">
    <name type="scientific">Elsinoe ampelina</name>
    <dbReference type="NCBI Taxonomy" id="302913"/>
    <lineage>
        <taxon>Eukaryota</taxon>
        <taxon>Fungi</taxon>
        <taxon>Dikarya</taxon>
        <taxon>Ascomycota</taxon>
        <taxon>Pezizomycotina</taxon>
        <taxon>Dothideomycetes</taxon>
        <taxon>Dothideomycetidae</taxon>
        <taxon>Myriangiales</taxon>
        <taxon>Elsinoaceae</taxon>
        <taxon>Elsinoe</taxon>
    </lineage>
</organism>
<accession>A0A6A6G088</accession>
<gene>
    <name evidence="2" type="ORF">BDZ85DRAFT_299266</name>
</gene>
<dbReference type="Proteomes" id="UP000799538">
    <property type="component" value="Unassembled WGS sequence"/>
</dbReference>
<feature type="region of interest" description="Disordered" evidence="1">
    <location>
        <begin position="213"/>
        <end position="252"/>
    </location>
</feature>
<evidence type="ECO:0000313" key="2">
    <source>
        <dbReference type="EMBL" id="KAF2218880.1"/>
    </source>
</evidence>
<keyword evidence="3" id="KW-1185">Reference proteome</keyword>
<dbReference type="OrthoDB" id="5417628at2759"/>
<sequence length="426" mass="47882">MRYQDWDILLFPRGSHIPLQEFRTSPFLIQEQNHQIPHLLTYVPSLPENAPFTISVHSWTLPKLDSARILQDGYRDDGCPAWGLRVSIDGICVLSVEYSCHTCWRLTTGRITTFADQVSWPQVIGGVPGDDGVVGKPLLFPSYQQSILSRRDWKPTDDPGRIKIMLTEGIRFVHEGTAKFQVTKHHICFTYQPAPLEHLQRCNIAWPRTSSLHARPTKPLTHPSGPSTGSASMRNDRAASTKTSDALACGNAANTIKPTREVRLPSDQMRQIISALQRYVPVGESQDGERTASAIRSNRERNISDVTMHAGCTSFPDCTYNDPESGELKHKTPQKALEIPCRHDSPQKQGPLIPQEHDQWDACVLDTIGRVPEVPVKKRSRSPFHSIDQGGRADDRSNDRRRKVSKSMVIFVDDDEDKENSLMAVL</sequence>
<feature type="compositionally biased region" description="Polar residues" evidence="1">
    <location>
        <begin position="224"/>
        <end position="233"/>
    </location>
</feature>
<dbReference type="AlphaFoldDB" id="A0A6A6G088"/>
<protein>
    <submittedName>
        <fullName evidence="2">Uncharacterized protein</fullName>
    </submittedName>
</protein>
<reference evidence="3" key="1">
    <citation type="journal article" date="2020" name="Stud. Mycol.">
        <title>101 Dothideomycetes genomes: A test case for predicting lifestyles and emergence of pathogens.</title>
        <authorList>
            <person name="Haridas S."/>
            <person name="Albert R."/>
            <person name="Binder M."/>
            <person name="Bloem J."/>
            <person name="LaButti K."/>
            <person name="Salamov A."/>
            <person name="Andreopoulos B."/>
            <person name="Baker S."/>
            <person name="Barry K."/>
            <person name="Bills G."/>
            <person name="Bluhm B."/>
            <person name="Cannon C."/>
            <person name="Castanera R."/>
            <person name="Culley D."/>
            <person name="Daum C."/>
            <person name="Ezra D."/>
            <person name="Gonzalez J."/>
            <person name="Henrissat B."/>
            <person name="Kuo A."/>
            <person name="Liang C."/>
            <person name="Lipzen A."/>
            <person name="Lutzoni F."/>
            <person name="Magnuson J."/>
            <person name="Mondo S."/>
            <person name="Nolan M."/>
            <person name="Ohm R."/>
            <person name="Pangilinan J."/>
            <person name="Park H.-J."/>
            <person name="Ramirez L."/>
            <person name="Alfaro M."/>
            <person name="Sun H."/>
            <person name="Tritt A."/>
            <person name="Yoshinaga Y."/>
            <person name="Zwiers L.-H."/>
            <person name="Turgeon B."/>
            <person name="Goodwin S."/>
            <person name="Spatafora J."/>
            <person name="Crous P."/>
            <person name="Grigoriev I."/>
        </authorList>
    </citation>
    <scope>NUCLEOTIDE SEQUENCE [LARGE SCALE GENOMIC DNA]</scope>
    <source>
        <strain evidence="3">CECT 20119</strain>
    </source>
</reference>